<dbReference type="InterPro" id="IPR051548">
    <property type="entry name" value="Grx-like_ET"/>
</dbReference>
<dbReference type="PANTHER" id="PTHR34386:SF1">
    <property type="entry name" value="GLUTAREDOXIN-LIKE PROTEIN NRDH"/>
    <property type="match status" value="1"/>
</dbReference>
<dbReference type="PROSITE" id="PS51354">
    <property type="entry name" value="GLUTAREDOXIN_2"/>
    <property type="match status" value="1"/>
</dbReference>
<dbReference type="GO" id="GO:0045454">
    <property type="term" value="P:cell redox homeostasis"/>
    <property type="evidence" value="ECO:0007669"/>
    <property type="project" value="TreeGrafter"/>
</dbReference>
<protein>
    <submittedName>
        <fullName evidence="2">NrdH-redoxin</fullName>
    </submittedName>
</protein>
<dbReference type="EMBL" id="PFBU01000006">
    <property type="protein sequence ID" value="PIR78680.1"/>
    <property type="molecule type" value="Genomic_DNA"/>
</dbReference>
<reference evidence="3" key="1">
    <citation type="submission" date="2017-09" db="EMBL/GenBank/DDBJ databases">
        <title>Depth-based differentiation of microbial function through sediment-hosted aquifers and enrichment of novel symbionts in the deep terrestrial subsurface.</title>
        <authorList>
            <person name="Probst A.J."/>
            <person name="Ladd B."/>
            <person name="Jarett J.K."/>
            <person name="Geller-Mcgrath D.E."/>
            <person name="Sieber C.M.K."/>
            <person name="Emerson J.B."/>
            <person name="Anantharaman K."/>
            <person name="Thomas B.C."/>
            <person name="Malmstrom R."/>
            <person name="Stieglmeier M."/>
            <person name="Klingl A."/>
            <person name="Woyke T."/>
            <person name="Ryan C.M."/>
            <person name="Banfield J.F."/>
        </authorList>
    </citation>
    <scope>NUCLEOTIDE SEQUENCE [LARGE SCALE GENOMIC DNA]</scope>
</reference>
<dbReference type="InterPro" id="IPR036249">
    <property type="entry name" value="Thioredoxin-like_sf"/>
</dbReference>
<evidence type="ECO:0000313" key="2">
    <source>
        <dbReference type="EMBL" id="PIR78680.1"/>
    </source>
</evidence>
<comment type="caution">
    <text evidence="2">The sequence shown here is derived from an EMBL/GenBank/DDBJ whole genome shotgun (WGS) entry which is preliminary data.</text>
</comment>
<dbReference type="AlphaFoldDB" id="A0A2H0TZM9"/>
<organism evidence="2 3">
    <name type="scientific">Candidatus Magasanikbacteria bacterium CG10_big_fil_rev_8_21_14_0_10_36_16</name>
    <dbReference type="NCBI Taxonomy" id="1974645"/>
    <lineage>
        <taxon>Bacteria</taxon>
        <taxon>Candidatus Magasanikiibacteriota</taxon>
    </lineage>
</organism>
<sequence>MTVTVYSTASCPYCIMAKDYFKANNIEYTDYNVGEDQAKGQEMVQKSGQMGVPVIDIDGTIIVGFDKGRINAALGL</sequence>
<dbReference type="Proteomes" id="UP000230852">
    <property type="component" value="Unassembled WGS sequence"/>
</dbReference>
<dbReference type="NCBIfam" id="TIGR02196">
    <property type="entry name" value="GlrX_YruB"/>
    <property type="match status" value="1"/>
</dbReference>
<feature type="domain" description="Glutaredoxin" evidence="1">
    <location>
        <begin position="3"/>
        <end position="62"/>
    </location>
</feature>
<proteinExistence type="predicted"/>
<accession>A0A2H0TZM9</accession>
<dbReference type="Gene3D" id="3.40.30.10">
    <property type="entry name" value="Glutaredoxin"/>
    <property type="match status" value="1"/>
</dbReference>
<dbReference type="GO" id="GO:0009055">
    <property type="term" value="F:electron transfer activity"/>
    <property type="evidence" value="ECO:0007669"/>
    <property type="project" value="TreeGrafter"/>
</dbReference>
<dbReference type="InterPro" id="IPR011911">
    <property type="entry name" value="GlrX_YruB"/>
</dbReference>
<dbReference type="CDD" id="cd02976">
    <property type="entry name" value="NrdH"/>
    <property type="match status" value="1"/>
</dbReference>
<gene>
    <name evidence="2" type="ORF">COU28_00400</name>
</gene>
<name>A0A2H0TZM9_9BACT</name>
<dbReference type="InterPro" id="IPR002109">
    <property type="entry name" value="Glutaredoxin"/>
</dbReference>
<dbReference type="Pfam" id="PF00462">
    <property type="entry name" value="Glutaredoxin"/>
    <property type="match status" value="1"/>
</dbReference>
<dbReference type="SUPFAM" id="SSF52833">
    <property type="entry name" value="Thioredoxin-like"/>
    <property type="match status" value="1"/>
</dbReference>
<dbReference type="PANTHER" id="PTHR34386">
    <property type="entry name" value="GLUTAREDOXIN"/>
    <property type="match status" value="1"/>
</dbReference>
<evidence type="ECO:0000259" key="1">
    <source>
        <dbReference type="Pfam" id="PF00462"/>
    </source>
</evidence>
<evidence type="ECO:0000313" key="3">
    <source>
        <dbReference type="Proteomes" id="UP000230852"/>
    </source>
</evidence>